<proteinExistence type="predicted"/>
<organism evidence="1 2">
    <name type="scientific">Pistacia atlantica</name>
    <dbReference type="NCBI Taxonomy" id="434234"/>
    <lineage>
        <taxon>Eukaryota</taxon>
        <taxon>Viridiplantae</taxon>
        <taxon>Streptophyta</taxon>
        <taxon>Embryophyta</taxon>
        <taxon>Tracheophyta</taxon>
        <taxon>Spermatophyta</taxon>
        <taxon>Magnoliopsida</taxon>
        <taxon>eudicotyledons</taxon>
        <taxon>Gunneridae</taxon>
        <taxon>Pentapetalae</taxon>
        <taxon>rosids</taxon>
        <taxon>malvids</taxon>
        <taxon>Sapindales</taxon>
        <taxon>Anacardiaceae</taxon>
        <taxon>Pistacia</taxon>
    </lineage>
</organism>
<comment type="caution">
    <text evidence="1">The sequence shown here is derived from an EMBL/GenBank/DDBJ whole genome shotgun (WGS) entry which is preliminary data.</text>
</comment>
<name>A0ACC1B7U4_9ROSI</name>
<evidence type="ECO:0000313" key="2">
    <source>
        <dbReference type="Proteomes" id="UP001164250"/>
    </source>
</evidence>
<sequence>MGCVCSCFHVPEPEENLNTSSSGSFCCPCGFFHTVINKVMAFDEIV</sequence>
<dbReference type="EMBL" id="CM047902">
    <property type="protein sequence ID" value="KAJ0094971.1"/>
    <property type="molecule type" value="Genomic_DNA"/>
</dbReference>
<evidence type="ECO:0000313" key="1">
    <source>
        <dbReference type="EMBL" id="KAJ0094971.1"/>
    </source>
</evidence>
<dbReference type="Proteomes" id="UP001164250">
    <property type="component" value="Chromosome 6"/>
</dbReference>
<gene>
    <name evidence="1" type="ORF">Patl1_16645</name>
</gene>
<keyword evidence="2" id="KW-1185">Reference proteome</keyword>
<protein>
    <submittedName>
        <fullName evidence="1">Uncharacterized protein</fullName>
    </submittedName>
</protein>
<accession>A0ACC1B7U4</accession>
<reference evidence="2" key="1">
    <citation type="journal article" date="2023" name="G3 (Bethesda)">
        <title>Genome assembly and association tests identify interacting loci associated with vigor, precocity, and sex in interspecific pistachio rootstocks.</title>
        <authorList>
            <person name="Palmer W."/>
            <person name="Jacygrad E."/>
            <person name="Sagayaradj S."/>
            <person name="Cavanaugh K."/>
            <person name="Han R."/>
            <person name="Bertier L."/>
            <person name="Beede B."/>
            <person name="Kafkas S."/>
            <person name="Golino D."/>
            <person name="Preece J."/>
            <person name="Michelmore R."/>
        </authorList>
    </citation>
    <scope>NUCLEOTIDE SEQUENCE [LARGE SCALE GENOMIC DNA]</scope>
</reference>